<dbReference type="SUPFAM" id="SSF49879">
    <property type="entry name" value="SMAD/FHA domain"/>
    <property type="match status" value="2"/>
</dbReference>
<evidence type="ECO:0000259" key="1">
    <source>
        <dbReference type="PROSITE" id="PS50006"/>
    </source>
</evidence>
<evidence type="ECO:0000313" key="3">
    <source>
        <dbReference type="Proteomes" id="UP001352263"/>
    </source>
</evidence>
<dbReference type="RefSeq" id="WP_326507024.1">
    <property type="nucleotide sequence ID" value="NZ_JAWIIV010000010.1"/>
</dbReference>
<dbReference type="Proteomes" id="UP001352263">
    <property type="component" value="Unassembled WGS sequence"/>
</dbReference>
<dbReference type="CDD" id="cd00060">
    <property type="entry name" value="FHA"/>
    <property type="match status" value="1"/>
</dbReference>
<reference evidence="2 3" key="1">
    <citation type="submission" date="2023-10" db="EMBL/GenBank/DDBJ databases">
        <title>Noviherbaspirillum sp. CPCC 100848 genome assembly.</title>
        <authorList>
            <person name="Li X.Y."/>
            <person name="Fang X.M."/>
        </authorList>
    </citation>
    <scope>NUCLEOTIDE SEQUENCE [LARGE SCALE GENOMIC DNA]</scope>
    <source>
        <strain evidence="2 3">CPCC 100848</strain>
    </source>
</reference>
<dbReference type="InterPro" id="IPR050923">
    <property type="entry name" value="Cell_Proc_Reg/RNA_Proc"/>
</dbReference>
<proteinExistence type="predicted"/>
<name>A0ABU6J9J9_9BURK</name>
<feature type="domain" description="FHA" evidence="1">
    <location>
        <begin position="23"/>
        <end position="72"/>
    </location>
</feature>
<accession>A0ABU6J9J9</accession>
<dbReference type="EMBL" id="JAWIIV010000010">
    <property type="protein sequence ID" value="MEC4720319.1"/>
    <property type="molecule type" value="Genomic_DNA"/>
</dbReference>
<keyword evidence="3" id="KW-1185">Reference proteome</keyword>
<sequence length="193" mass="20513">MAKIIVSSGTTVLQELALGSERVTIGRAPQNDLVLEDLAISAMHAMIVPGADGPYIEDLNSTNGTQINGQPFKKHFLQHDDVVMLAHYRLQFIAGEEASSPRKGAKAAGARLRMLSGPTAGREVTVRETLTTIGRPGIGVAGLIREADAYRIVHVEGRIRPLINGASMDGESCALDDGDMLDIAGVKMMFSCG</sequence>
<dbReference type="PANTHER" id="PTHR23308">
    <property type="entry name" value="NUCLEAR INHIBITOR OF PROTEIN PHOSPHATASE-1"/>
    <property type="match status" value="1"/>
</dbReference>
<evidence type="ECO:0000313" key="2">
    <source>
        <dbReference type="EMBL" id="MEC4720319.1"/>
    </source>
</evidence>
<dbReference type="Gene3D" id="2.60.200.20">
    <property type="match status" value="1"/>
</dbReference>
<dbReference type="PROSITE" id="PS50006">
    <property type="entry name" value="FHA_DOMAIN"/>
    <property type="match status" value="1"/>
</dbReference>
<dbReference type="InterPro" id="IPR008984">
    <property type="entry name" value="SMAD_FHA_dom_sf"/>
</dbReference>
<dbReference type="SMART" id="SM00240">
    <property type="entry name" value="FHA"/>
    <property type="match status" value="1"/>
</dbReference>
<gene>
    <name evidence="2" type="ORF">RY831_14250</name>
</gene>
<dbReference type="InterPro" id="IPR000253">
    <property type="entry name" value="FHA_dom"/>
</dbReference>
<protein>
    <submittedName>
        <fullName evidence="2">FHA domain-containing protein</fullName>
    </submittedName>
</protein>
<comment type="caution">
    <text evidence="2">The sequence shown here is derived from an EMBL/GenBank/DDBJ whole genome shotgun (WGS) entry which is preliminary data.</text>
</comment>
<organism evidence="2 3">
    <name type="scientific">Noviherbaspirillum album</name>
    <dbReference type="NCBI Taxonomy" id="3080276"/>
    <lineage>
        <taxon>Bacteria</taxon>
        <taxon>Pseudomonadati</taxon>
        <taxon>Pseudomonadota</taxon>
        <taxon>Betaproteobacteria</taxon>
        <taxon>Burkholderiales</taxon>
        <taxon>Oxalobacteraceae</taxon>
        <taxon>Noviherbaspirillum</taxon>
    </lineage>
</organism>
<dbReference type="Pfam" id="PF00498">
    <property type="entry name" value="FHA"/>
    <property type="match status" value="1"/>
</dbReference>